<evidence type="ECO:0000313" key="3">
    <source>
        <dbReference type="Proteomes" id="UP001604277"/>
    </source>
</evidence>
<organism evidence="2 3">
    <name type="scientific">Forsythia ovata</name>
    <dbReference type="NCBI Taxonomy" id="205694"/>
    <lineage>
        <taxon>Eukaryota</taxon>
        <taxon>Viridiplantae</taxon>
        <taxon>Streptophyta</taxon>
        <taxon>Embryophyta</taxon>
        <taxon>Tracheophyta</taxon>
        <taxon>Spermatophyta</taxon>
        <taxon>Magnoliopsida</taxon>
        <taxon>eudicotyledons</taxon>
        <taxon>Gunneridae</taxon>
        <taxon>Pentapetalae</taxon>
        <taxon>asterids</taxon>
        <taxon>lamiids</taxon>
        <taxon>Lamiales</taxon>
        <taxon>Oleaceae</taxon>
        <taxon>Forsythieae</taxon>
        <taxon>Forsythia</taxon>
    </lineage>
</organism>
<proteinExistence type="predicted"/>
<comment type="caution">
    <text evidence="2">The sequence shown here is derived from an EMBL/GenBank/DDBJ whole genome shotgun (WGS) entry which is preliminary data.</text>
</comment>
<keyword evidence="1" id="KW-0472">Membrane</keyword>
<dbReference type="EMBL" id="JBFOLJ010000014">
    <property type="protein sequence ID" value="KAL2478728.1"/>
    <property type="molecule type" value="Genomic_DNA"/>
</dbReference>
<gene>
    <name evidence="2" type="ORF">Fot_47742</name>
</gene>
<sequence>MRKANVVLKLGSWRWIHRFILIVGTLAILICIATLSKAYSLRFLLVTDSSSSCYSNSFTTHGSTAGEIKATVELVVDKIQQEIDGMRDSPHESSSSELKHASFLADILGLIESVQASLSRTEGIPEHNGVAVHPISRPNQGTEEPAEYFLTEEIRKYVRSKPNRLKKQNFMGANGTFTSIRTCMLFEEKRARRVHGVRYRRYM</sequence>
<reference evidence="3" key="1">
    <citation type="submission" date="2024-07" db="EMBL/GenBank/DDBJ databases">
        <title>Two chromosome-level genome assemblies of Korean endemic species Abeliophyllum distichum and Forsythia ovata (Oleaceae).</title>
        <authorList>
            <person name="Jang H."/>
        </authorList>
    </citation>
    <scope>NUCLEOTIDE SEQUENCE [LARGE SCALE GENOMIC DNA]</scope>
</reference>
<keyword evidence="1" id="KW-1133">Transmembrane helix</keyword>
<accession>A0ABD1QR77</accession>
<keyword evidence="2" id="KW-0489">Methyltransferase</keyword>
<name>A0ABD1QR77_9LAMI</name>
<keyword evidence="3" id="KW-1185">Reference proteome</keyword>
<feature type="transmembrane region" description="Helical" evidence="1">
    <location>
        <begin position="15"/>
        <end position="35"/>
    </location>
</feature>
<keyword evidence="1" id="KW-0812">Transmembrane</keyword>
<dbReference type="AlphaFoldDB" id="A0ABD1QR77"/>
<evidence type="ECO:0000256" key="1">
    <source>
        <dbReference type="SAM" id="Phobius"/>
    </source>
</evidence>
<keyword evidence="2" id="KW-0808">Transferase</keyword>
<dbReference type="GO" id="GO:0032259">
    <property type="term" value="P:methylation"/>
    <property type="evidence" value="ECO:0007669"/>
    <property type="project" value="UniProtKB-KW"/>
</dbReference>
<evidence type="ECO:0000313" key="2">
    <source>
        <dbReference type="EMBL" id="KAL2478728.1"/>
    </source>
</evidence>
<dbReference type="Proteomes" id="UP001604277">
    <property type="component" value="Unassembled WGS sequence"/>
</dbReference>
<dbReference type="GO" id="GO:0008168">
    <property type="term" value="F:methyltransferase activity"/>
    <property type="evidence" value="ECO:0007669"/>
    <property type="project" value="UniProtKB-KW"/>
</dbReference>
<protein>
    <submittedName>
        <fullName evidence="2">S-adenosyl-L-methionine-dependent methyltransferase superfamily protein</fullName>
    </submittedName>
</protein>